<keyword evidence="3" id="KW-1185">Reference proteome</keyword>
<dbReference type="PROSITE" id="PS50883">
    <property type="entry name" value="EAL"/>
    <property type="match status" value="1"/>
</dbReference>
<reference evidence="2 3" key="1">
    <citation type="journal article" date="2017" name="Int. J. Syst. Evol. Microbiol.">
        <title>Jeotgalibaca porci sp. nov. and Jeotgalibaca arthritidis sp. nov., isolated from pigs, and emended description of the genus Jeotgalibaca.</title>
        <authorList>
            <person name="Zamora L."/>
            <person name="Perez-Sancho M."/>
            <person name="Dominguez L."/>
            <person name="Fernandez-Garayzabal J.F."/>
            <person name="Vela A.I."/>
        </authorList>
    </citation>
    <scope>NUCLEOTIDE SEQUENCE [LARGE SCALE GENOMIC DNA]</scope>
    <source>
        <strain evidence="2 3">CECT 9157</strain>
    </source>
</reference>
<dbReference type="InterPro" id="IPR050706">
    <property type="entry name" value="Cyclic-di-GMP_PDE-like"/>
</dbReference>
<name>A0A6G7K875_9LACT</name>
<dbReference type="SMART" id="SM00052">
    <property type="entry name" value="EAL"/>
    <property type="match status" value="1"/>
</dbReference>
<gene>
    <name evidence="2" type="ORF">G7057_02505</name>
</gene>
<dbReference type="EMBL" id="CP049740">
    <property type="protein sequence ID" value="QII81455.1"/>
    <property type="molecule type" value="Genomic_DNA"/>
</dbReference>
<proteinExistence type="predicted"/>
<evidence type="ECO:0000313" key="3">
    <source>
        <dbReference type="Proteomes" id="UP000501451"/>
    </source>
</evidence>
<dbReference type="Proteomes" id="UP000501451">
    <property type="component" value="Chromosome"/>
</dbReference>
<evidence type="ECO:0000259" key="1">
    <source>
        <dbReference type="PROSITE" id="PS50883"/>
    </source>
</evidence>
<dbReference type="GO" id="GO:0071111">
    <property type="term" value="F:cyclic-guanylate-specific phosphodiesterase activity"/>
    <property type="evidence" value="ECO:0007669"/>
    <property type="project" value="InterPro"/>
</dbReference>
<dbReference type="PANTHER" id="PTHR33121">
    <property type="entry name" value="CYCLIC DI-GMP PHOSPHODIESTERASE PDEF"/>
    <property type="match status" value="1"/>
</dbReference>
<feature type="domain" description="EAL" evidence="1">
    <location>
        <begin position="1"/>
        <end position="240"/>
    </location>
</feature>
<dbReference type="InterPro" id="IPR035919">
    <property type="entry name" value="EAL_sf"/>
</dbReference>
<sequence>MRERSEVETIIQSFYLVFQPIMEVLSETESDLYAYEVLLRSRETGRFPNDLFSEFIEEESSNQLLMNWYEQELKHYLPRYPDVHFDFNIHPQQLVHASTWQFLKNMQPFNKQLKVELTEHVPIFKHGHHSNDYNLNYSIKRIADMGYDIAIDDIGSGQNTLDLVLENRDFISCCKFSLLPFKKLDLKMILNFLEAWFQVAQKQKFTFIVEGVDSSFVKNTLLENNIRLQQGFYWSKGDHL</sequence>
<evidence type="ECO:0000313" key="2">
    <source>
        <dbReference type="EMBL" id="QII81455.1"/>
    </source>
</evidence>
<protein>
    <submittedName>
        <fullName evidence="2">EAL domain-containing protein</fullName>
    </submittedName>
</protein>
<dbReference type="Pfam" id="PF00563">
    <property type="entry name" value="EAL"/>
    <property type="match status" value="1"/>
</dbReference>
<dbReference type="SUPFAM" id="SSF141868">
    <property type="entry name" value="EAL domain-like"/>
    <property type="match status" value="1"/>
</dbReference>
<organism evidence="2 3">
    <name type="scientific">Jeotgalibaca arthritidis</name>
    <dbReference type="NCBI Taxonomy" id="1868794"/>
    <lineage>
        <taxon>Bacteria</taxon>
        <taxon>Bacillati</taxon>
        <taxon>Bacillota</taxon>
        <taxon>Bacilli</taxon>
        <taxon>Lactobacillales</taxon>
        <taxon>Carnobacteriaceae</taxon>
        <taxon>Jeotgalibaca</taxon>
    </lineage>
</organism>
<dbReference type="KEGG" id="jar:G7057_02505"/>
<dbReference type="Gene3D" id="3.20.20.450">
    <property type="entry name" value="EAL domain"/>
    <property type="match status" value="1"/>
</dbReference>
<dbReference type="AlphaFoldDB" id="A0A6G7K875"/>
<accession>A0A6G7K875</accession>
<dbReference type="RefSeq" id="WP_166161100.1">
    <property type="nucleotide sequence ID" value="NZ_CP049740.1"/>
</dbReference>
<dbReference type="PANTHER" id="PTHR33121:SF78">
    <property type="entry name" value="CYCLIC DI-GMP PHOSPHODIESTERASE PDEH"/>
    <property type="match status" value="1"/>
</dbReference>
<dbReference type="InterPro" id="IPR001633">
    <property type="entry name" value="EAL_dom"/>
</dbReference>